<comment type="caution">
    <text evidence="1">The sequence shown here is derived from an EMBL/GenBank/DDBJ whole genome shotgun (WGS) entry which is preliminary data.</text>
</comment>
<keyword evidence="2" id="KW-1185">Reference proteome</keyword>
<name>A0A2I0KBL9_PUNGR</name>
<sequence length="112" mass="12090">MWLILSASPTFSTAATESPPPIMFFDRHTSVPTANLSNSNTPMGPFQMMVWVASRASLNVLMLSGANLSAITTSVGSNRETPFALAFSRRDVARPNLSSSTRDEPTERPCAL</sequence>
<protein>
    <submittedName>
        <fullName evidence="1">Uncharacterized protein</fullName>
    </submittedName>
</protein>
<evidence type="ECO:0000313" key="1">
    <source>
        <dbReference type="EMBL" id="PKI65543.1"/>
    </source>
</evidence>
<reference evidence="1 2" key="1">
    <citation type="submission" date="2017-11" db="EMBL/GenBank/DDBJ databases">
        <title>De-novo sequencing of pomegranate (Punica granatum L.) genome.</title>
        <authorList>
            <person name="Akparov Z."/>
            <person name="Amiraslanov A."/>
            <person name="Hajiyeva S."/>
            <person name="Abbasov M."/>
            <person name="Kaur K."/>
            <person name="Hamwieh A."/>
            <person name="Solovyev V."/>
            <person name="Salamov A."/>
            <person name="Braich B."/>
            <person name="Kosarev P."/>
            <person name="Mahmoud A."/>
            <person name="Hajiyev E."/>
            <person name="Babayeva S."/>
            <person name="Izzatullayeva V."/>
            <person name="Mammadov A."/>
            <person name="Mammadov A."/>
            <person name="Sharifova S."/>
            <person name="Ojaghi J."/>
            <person name="Eynullazada K."/>
            <person name="Bayramov B."/>
            <person name="Abdulazimova A."/>
            <person name="Shahmuradov I."/>
        </authorList>
    </citation>
    <scope>NUCLEOTIDE SEQUENCE [LARGE SCALE GENOMIC DNA]</scope>
    <source>
        <strain evidence="2">cv. AG2017</strain>
        <tissue evidence="1">Leaf</tissue>
    </source>
</reference>
<evidence type="ECO:0000313" key="2">
    <source>
        <dbReference type="Proteomes" id="UP000233551"/>
    </source>
</evidence>
<gene>
    <name evidence="1" type="ORF">CRG98_014043</name>
</gene>
<dbReference type="Proteomes" id="UP000233551">
    <property type="component" value="Unassembled WGS sequence"/>
</dbReference>
<accession>A0A2I0KBL9</accession>
<organism evidence="1 2">
    <name type="scientific">Punica granatum</name>
    <name type="common">Pomegranate</name>
    <dbReference type="NCBI Taxonomy" id="22663"/>
    <lineage>
        <taxon>Eukaryota</taxon>
        <taxon>Viridiplantae</taxon>
        <taxon>Streptophyta</taxon>
        <taxon>Embryophyta</taxon>
        <taxon>Tracheophyta</taxon>
        <taxon>Spermatophyta</taxon>
        <taxon>Magnoliopsida</taxon>
        <taxon>eudicotyledons</taxon>
        <taxon>Gunneridae</taxon>
        <taxon>Pentapetalae</taxon>
        <taxon>rosids</taxon>
        <taxon>malvids</taxon>
        <taxon>Myrtales</taxon>
        <taxon>Lythraceae</taxon>
        <taxon>Punica</taxon>
    </lineage>
</organism>
<proteinExistence type="predicted"/>
<dbReference type="EMBL" id="PGOL01000742">
    <property type="protein sequence ID" value="PKI65543.1"/>
    <property type="molecule type" value="Genomic_DNA"/>
</dbReference>
<dbReference type="AlphaFoldDB" id="A0A2I0KBL9"/>